<dbReference type="Gramene" id="PGSC0003DMT400097151">
    <property type="protein sequence ID" value="PGSC0003DMT400097151"/>
    <property type="gene ID" value="PGSC0003DMG400046722"/>
</dbReference>
<evidence type="ECO:0000313" key="1">
    <source>
        <dbReference type="EnsemblPlants" id="PGSC0003DMT400097151"/>
    </source>
</evidence>
<organism evidence="1 2">
    <name type="scientific">Solanum tuberosum</name>
    <name type="common">Potato</name>
    <dbReference type="NCBI Taxonomy" id="4113"/>
    <lineage>
        <taxon>Eukaryota</taxon>
        <taxon>Viridiplantae</taxon>
        <taxon>Streptophyta</taxon>
        <taxon>Embryophyta</taxon>
        <taxon>Tracheophyta</taxon>
        <taxon>Spermatophyta</taxon>
        <taxon>Magnoliopsida</taxon>
        <taxon>eudicotyledons</taxon>
        <taxon>Gunneridae</taxon>
        <taxon>Pentapetalae</taxon>
        <taxon>asterids</taxon>
        <taxon>lamiids</taxon>
        <taxon>Solanales</taxon>
        <taxon>Solanaceae</taxon>
        <taxon>Solanoideae</taxon>
        <taxon>Solaneae</taxon>
        <taxon>Solanum</taxon>
    </lineage>
</organism>
<dbReference type="PaxDb" id="4113-PGSC0003DMT400097151"/>
<dbReference type="HOGENOM" id="CLU_1672355_0_0_1"/>
<keyword evidence="2" id="KW-1185">Reference proteome</keyword>
<dbReference type="InParanoid" id="M1E009"/>
<protein>
    <submittedName>
        <fullName evidence="1">Gag-pol polyprotein</fullName>
    </submittedName>
</protein>
<evidence type="ECO:0000313" key="2">
    <source>
        <dbReference type="Proteomes" id="UP000011115"/>
    </source>
</evidence>
<reference evidence="2" key="1">
    <citation type="journal article" date="2011" name="Nature">
        <title>Genome sequence and analysis of the tuber crop potato.</title>
        <authorList>
            <consortium name="The Potato Genome Sequencing Consortium"/>
        </authorList>
    </citation>
    <scope>NUCLEOTIDE SEQUENCE [LARGE SCALE GENOMIC DNA]</scope>
    <source>
        <strain evidence="2">cv. DM1-3 516 R44</strain>
    </source>
</reference>
<dbReference type="Proteomes" id="UP000011115">
    <property type="component" value="Unassembled WGS sequence"/>
</dbReference>
<dbReference type="EnsemblPlants" id="PGSC0003DMT400097151">
    <property type="protein sequence ID" value="PGSC0003DMT400097151"/>
    <property type="gene ID" value="PGSC0003DMG400046722"/>
</dbReference>
<dbReference type="OMA" id="WRMENME"/>
<sequence>MGGVTLESIMEAITNMGWRMENMEEQLATMKGGEPREAYVNQEYGEELREEHGNQYQGEFQRGYYNNQVGEGRGNYYGDQGGSGDRDVGINFNNTSLQPFKGECYPDAYLEWESLSERILQVNDLIKVKKSCFIIGQFEGFAIMWWQLINSQLHLIQY</sequence>
<proteinExistence type="predicted"/>
<dbReference type="AlphaFoldDB" id="M1E009"/>
<reference evidence="1" key="2">
    <citation type="submission" date="2015-06" db="UniProtKB">
        <authorList>
            <consortium name="EnsemblPlants"/>
        </authorList>
    </citation>
    <scope>IDENTIFICATION</scope>
    <source>
        <strain evidence="1">DM1-3 516 R44</strain>
    </source>
</reference>
<name>M1E009_SOLTU</name>
<accession>M1E009</accession>